<accession>A0ABR4CEH6</accession>
<protein>
    <submittedName>
        <fullName evidence="1">Uncharacterized protein</fullName>
    </submittedName>
</protein>
<proteinExistence type="predicted"/>
<keyword evidence="2" id="KW-1185">Reference proteome</keyword>
<sequence>MLSRRSATGLYEESIVSERLPPTTTFSKNTWSYRSCSRHLLRTLIECGNTDDMGGYGIYDGYAFGRIPTR</sequence>
<organism evidence="1 2">
    <name type="scientific">Oculimacula yallundae</name>
    <dbReference type="NCBI Taxonomy" id="86028"/>
    <lineage>
        <taxon>Eukaryota</taxon>
        <taxon>Fungi</taxon>
        <taxon>Dikarya</taxon>
        <taxon>Ascomycota</taxon>
        <taxon>Pezizomycotina</taxon>
        <taxon>Leotiomycetes</taxon>
        <taxon>Helotiales</taxon>
        <taxon>Ploettnerulaceae</taxon>
        <taxon>Oculimacula</taxon>
    </lineage>
</organism>
<evidence type="ECO:0000313" key="2">
    <source>
        <dbReference type="Proteomes" id="UP001595075"/>
    </source>
</evidence>
<dbReference type="Proteomes" id="UP001595075">
    <property type="component" value="Unassembled WGS sequence"/>
</dbReference>
<dbReference type="EMBL" id="JAZHXI010000009">
    <property type="protein sequence ID" value="KAL2067922.1"/>
    <property type="molecule type" value="Genomic_DNA"/>
</dbReference>
<name>A0ABR4CEH6_9HELO</name>
<gene>
    <name evidence="1" type="ORF">VTL71DRAFT_16020</name>
</gene>
<comment type="caution">
    <text evidence="1">The sequence shown here is derived from an EMBL/GenBank/DDBJ whole genome shotgun (WGS) entry which is preliminary data.</text>
</comment>
<reference evidence="1 2" key="1">
    <citation type="journal article" date="2024" name="Commun. Biol.">
        <title>Comparative genomic analysis of thermophilic fungi reveals convergent evolutionary adaptations and gene losses.</title>
        <authorList>
            <person name="Steindorff A.S."/>
            <person name="Aguilar-Pontes M.V."/>
            <person name="Robinson A.J."/>
            <person name="Andreopoulos B."/>
            <person name="LaButti K."/>
            <person name="Kuo A."/>
            <person name="Mondo S."/>
            <person name="Riley R."/>
            <person name="Otillar R."/>
            <person name="Haridas S."/>
            <person name="Lipzen A."/>
            <person name="Grimwood J."/>
            <person name="Schmutz J."/>
            <person name="Clum A."/>
            <person name="Reid I.D."/>
            <person name="Moisan M.C."/>
            <person name="Butler G."/>
            <person name="Nguyen T.T.M."/>
            <person name="Dewar K."/>
            <person name="Conant G."/>
            <person name="Drula E."/>
            <person name="Henrissat B."/>
            <person name="Hansel C."/>
            <person name="Singer S."/>
            <person name="Hutchinson M.I."/>
            <person name="de Vries R.P."/>
            <person name="Natvig D.O."/>
            <person name="Powell A.J."/>
            <person name="Tsang A."/>
            <person name="Grigoriev I.V."/>
        </authorList>
    </citation>
    <scope>NUCLEOTIDE SEQUENCE [LARGE SCALE GENOMIC DNA]</scope>
    <source>
        <strain evidence="1 2">CBS 494.80</strain>
    </source>
</reference>
<evidence type="ECO:0000313" key="1">
    <source>
        <dbReference type="EMBL" id="KAL2067922.1"/>
    </source>
</evidence>